<evidence type="ECO:0000313" key="1">
    <source>
        <dbReference type="EMBL" id="QEC64809.1"/>
    </source>
</evidence>
<reference evidence="1 2" key="1">
    <citation type="journal article" date="2017" name="Curr. Microbiol.">
        <title>Mucilaginibacter ginsenosidivorans sp. nov., Isolated from Soil of Ginseng Field.</title>
        <authorList>
            <person name="Kim M.M."/>
            <person name="Siddiqi M.Z."/>
            <person name="Im W.T."/>
        </authorList>
    </citation>
    <scope>NUCLEOTIDE SEQUENCE [LARGE SCALE GENOMIC DNA]</scope>
    <source>
        <strain evidence="1 2">Gsoil 3017</strain>
    </source>
</reference>
<proteinExistence type="predicted"/>
<dbReference type="AlphaFoldDB" id="A0A5B8V0S6"/>
<sequence length="233" mass="25254">MANYSINISLDNGTLNFFAQNDYWLRIYKGELTNAVCVNTLWHTTNIFTSSVSVSWTDDYAGFICPQIPLNKGAYIRASVTPMQLGDVLSMNSSGIASLTTKGGTAGALTFFNNSHYARICGAAQSITGTNQLYMAMPMLGQGNNVVVPQENVLLVFESGEMAPGTVVSRAINPSLLAKLNPGSPIINITYDYLNSWNTNGSTQASVIPGPAAITDQLRKQHNPLLRQIKKLR</sequence>
<keyword evidence="2" id="KW-1185">Reference proteome</keyword>
<accession>A0A5B8V0S6</accession>
<name>A0A5B8V0S6_9SPHI</name>
<protein>
    <submittedName>
        <fullName evidence="1">Uncharacterized protein</fullName>
    </submittedName>
</protein>
<evidence type="ECO:0000313" key="2">
    <source>
        <dbReference type="Proteomes" id="UP000321479"/>
    </source>
</evidence>
<gene>
    <name evidence="1" type="ORF">FRZ54_20310</name>
</gene>
<dbReference type="Proteomes" id="UP000321479">
    <property type="component" value="Chromosome"/>
</dbReference>
<organism evidence="1 2">
    <name type="scientific">Mucilaginibacter ginsenosidivorans</name>
    <dbReference type="NCBI Taxonomy" id="398053"/>
    <lineage>
        <taxon>Bacteria</taxon>
        <taxon>Pseudomonadati</taxon>
        <taxon>Bacteroidota</taxon>
        <taxon>Sphingobacteriia</taxon>
        <taxon>Sphingobacteriales</taxon>
        <taxon>Sphingobacteriaceae</taxon>
        <taxon>Mucilaginibacter</taxon>
    </lineage>
</organism>
<dbReference type="KEGG" id="mgin:FRZ54_20310"/>
<dbReference type="RefSeq" id="WP_147033643.1">
    <property type="nucleotide sequence ID" value="NZ_CP042436.1"/>
</dbReference>
<dbReference type="EMBL" id="CP042436">
    <property type="protein sequence ID" value="QEC64809.1"/>
    <property type="molecule type" value="Genomic_DNA"/>
</dbReference>
<dbReference type="OrthoDB" id="1336646at2"/>